<evidence type="ECO:0000256" key="1">
    <source>
        <dbReference type="SAM" id="Coils"/>
    </source>
</evidence>
<protein>
    <submittedName>
        <fullName evidence="2">Uncharacterized protein</fullName>
    </submittedName>
</protein>
<accession>A0A2R4PJL1</accession>
<dbReference type="InterPro" id="IPR014158">
    <property type="entry name" value="T4SS_VirB5"/>
</dbReference>
<dbReference type="Pfam" id="PF07996">
    <property type="entry name" value="T4SS"/>
    <property type="match status" value="1"/>
</dbReference>
<reference evidence="2" key="1">
    <citation type="submission" date="2017-12" db="EMBL/GenBank/DDBJ databases">
        <title>Escherichia coli clinical isolates harbouring mcr-1 and mcr-1.5 genes recovered from an University Hospital in Buenos Aires, Argentina.</title>
        <authorList>
            <person name="Dabos L."/>
            <person name="Rodriguez C.H."/>
            <person name="Bonnin R."/>
            <person name="Nastro M."/>
            <person name="Famiglietti A."/>
            <person name="Naas T."/>
        </authorList>
    </citation>
    <scope>NUCLEOTIDE SEQUENCE</scope>
    <source>
        <strain evidence="2">979</strain>
        <plasmid evidence="2">p979</plasmid>
    </source>
</reference>
<dbReference type="Gene3D" id="1.20.58.430">
    <property type="entry name" value="Type IV secretion system, VirB5-domain"/>
    <property type="match status" value="1"/>
</dbReference>
<evidence type="ECO:0000313" key="2">
    <source>
        <dbReference type="EMBL" id="AVX52151.1"/>
    </source>
</evidence>
<dbReference type="AlphaFoldDB" id="A0A2R4PJL1"/>
<sequence>MKDKVLSFLFAGIITVTSPSIFASGIPVVDVTAIAKTVEEGLNRAAEAARQLEQLKQQYEQTIRYAEEQKKRLEGFTDFSNGFDSASSYMKDSLSTITDSAKSDLSSLRSQYDLSSNIAETQQKYDAILAKIKFYENFNNEMQERAKRLTTLQKEFASADTPQKKADLSNQLNTEKLTMELQLKQYDIAENPPRAGFLLSEIWRNTMKSIILSMVAATALLSGCADSKTQPVPESPLTSNDHQITLKIDTVRTDLPDSSPVCLNGMNIYESLSERHPGLFAKNQNVIFRSAFFDDGQAISSETIRKIMQSTPCVESQTTSAGSWEPATELIPRQAISGDTTLAEKDRTAGFTMRIAPEIERGNFHLLLTTTDPIRKLTVKQNILLKPDQPLIVSGFTGVNADSQSENRIVIITPHVR</sequence>
<dbReference type="EMBL" id="MG598816">
    <property type="protein sequence ID" value="AVX52151.1"/>
    <property type="molecule type" value="Genomic_DNA"/>
</dbReference>
<keyword evidence="2" id="KW-0614">Plasmid</keyword>
<feature type="coiled-coil region" evidence="1">
    <location>
        <begin position="35"/>
        <end position="72"/>
    </location>
</feature>
<geneLocation type="plasmid" evidence="2">
    <name>p979</name>
</geneLocation>
<keyword evidence="1" id="KW-0175">Coiled coil</keyword>
<proteinExistence type="predicted"/>
<name>A0A2R4PJL1_ECOLX</name>
<dbReference type="SUPFAM" id="SSF101082">
    <property type="entry name" value="Typo IV secretion system protein TraC"/>
    <property type="match status" value="1"/>
</dbReference>
<organism evidence="2">
    <name type="scientific">Escherichia coli</name>
    <dbReference type="NCBI Taxonomy" id="562"/>
    <lineage>
        <taxon>Bacteria</taxon>
        <taxon>Pseudomonadati</taxon>
        <taxon>Pseudomonadota</taxon>
        <taxon>Gammaproteobacteria</taxon>
        <taxon>Enterobacterales</taxon>
        <taxon>Enterobacteriaceae</taxon>
        <taxon>Escherichia</taxon>
    </lineage>
</organism>
<dbReference type="InterPro" id="IPR023220">
    <property type="entry name" value="T4SS_VirB5-domain"/>
</dbReference>